<feature type="region of interest" description="Disordered" evidence="2">
    <location>
        <begin position="23"/>
        <end position="77"/>
    </location>
</feature>
<reference evidence="4" key="1">
    <citation type="submission" date="2023-03" db="EMBL/GenBank/DDBJ databases">
        <title>Borrelidin-producing and root-colonizing Streptomyces rochei is a potent biopesticide for soil-borne oomycete-caused plant diseases.</title>
        <authorList>
            <person name="Zhou D."/>
            <person name="Wang X."/>
            <person name="Navarro-Munoz J.C."/>
            <person name="Li W."/>
            <person name="Li J."/>
            <person name="Jiu M."/>
            <person name="Deng S."/>
            <person name="Ye Y."/>
            <person name="Daly P."/>
            <person name="Wei L."/>
        </authorList>
    </citation>
    <scope>NUCLEOTIDE SEQUENCE</scope>
    <source>
        <strain evidence="4">JK1</strain>
    </source>
</reference>
<dbReference type="Proteomes" id="UP001231701">
    <property type="component" value="Chromosome"/>
</dbReference>
<feature type="compositionally biased region" description="Low complexity" evidence="2">
    <location>
        <begin position="33"/>
        <end position="49"/>
    </location>
</feature>
<evidence type="ECO:0008006" key="6">
    <source>
        <dbReference type="Google" id="ProtNLM"/>
    </source>
</evidence>
<gene>
    <name evidence="4" type="ORF">P7W03_02415</name>
</gene>
<organism evidence="4 5">
    <name type="scientific">Streptomyces rochei</name>
    <name type="common">Streptomyces parvullus</name>
    <dbReference type="NCBI Taxonomy" id="1928"/>
    <lineage>
        <taxon>Bacteria</taxon>
        <taxon>Bacillati</taxon>
        <taxon>Actinomycetota</taxon>
        <taxon>Actinomycetes</taxon>
        <taxon>Kitasatosporales</taxon>
        <taxon>Streptomycetaceae</taxon>
        <taxon>Streptomyces</taxon>
        <taxon>Streptomyces rochei group</taxon>
    </lineage>
</organism>
<dbReference type="RefSeq" id="WP_199577995.1">
    <property type="nucleotide sequence ID" value="NZ_CP121271.1"/>
</dbReference>
<dbReference type="PROSITE" id="PS51257">
    <property type="entry name" value="PROKAR_LIPOPROTEIN"/>
    <property type="match status" value="1"/>
</dbReference>
<dbReference type="EMBL" id="CP121271">
    <property type="protein sequence ID" value="WMC84475.1"/>
    <property type="molecule type" value="Genomic_DNA"/>
</dbReference>
<evidence type="ECO:0000313" key="4">
    <source>
        <dbReference type="EMBL" id="WMC84475.1"/>
    </source>
</evidence>
<evidence type="ECO:0000256" key="2">
    <source>
        <dbReference type="SAM" id="MobiDB-lite"/>
    </source>
</evidence>
<feature type="chain" id="PRO_5043791632" description="DUF4352 domain-containing protein" evidence="3">
    <location>
        <begin position="25"/>
        <end position="218"/>
    </location>
</feature>
<protein>
    <recommendedName>
        <fullName evidence="6">DUF4352 domain-containing protein</fullName>
    </recommendedName>
</protein>
<sequence length="218" mass="23221">MHTRATAVAAVVAAVLTATLSACGSDESKQGTAERATAAAESAPASSTPDCGDGDLSQADWMEDCADDGPEKGDRPETELAVGDTFAYTDGLKVKVDSITPITEWGEYDTEPEAGQTPFRVTWTITNGTKKPYDLDEFGYQAQGATTGGETESLYVELGSKQMTGRLAAGRSGTFTSEYSLAKTDGKDVLFTMTRMDEQWLEDGSFLGEDPHWTGTIK</sequence>
<evidence type="ECO:0000313" key="5">
    <source>
        <dbReference type="Proteomes" id="UP001231701"/>
    </source>
</evidence>
<dbReference type="Gene3D" id="2.60.40.1240">
    <property type="match status" value="1"/>
</dbReference>
<dbReference type="AlphaFoldDB" id="A0AAX3ZCG0"/>
<keyword evidence="1 3" id="KW-0732">Signal</keyword>
<dbReference type="GeneID" id="90940841"/>
<accession>A0AAX3ZCG0</accession>
<proteinExistence type="predicted"/>
<evidence type="ECO:0000256" key="1">
    <source>
        <dbReference type="ARBA" id="ARBA00022729"/>
    </source>
</evidence>
<evidence type="ECO:0000256" key="3">
    <source>
        <dbReference type="SAM" id="SignalP"/>
    </source>
</evidence>
<dbReference type="InterPro" id="IPR029050">
    <property type="entry name" value="Immunoprotect_excell_Ig-like"/>
</dbReference>
<feature type="signal peptide" evidence="3">
    <location>
        <begin position="1"/>
        <end position="24"/>
    </location>
</feature>
<name>A0AAX3ZCG0_STRRO</name>